<feature type="compositionally biased region" description="Low complexity" evidence="5">
    <location>
        <begin position="225"/>
        <end position="234"/>
    </location>
</feature>
<accession>A0ABR1Z2N2</accession>
<evidence type="ECO:0000256" key="4">
    <source>
        <dbReference type="ARBA" id="ARBA00022664"/>
    </source>
</evidence>
<dbReference type="Pfam" id="PF06058">
    <property type="entry name" value="DCP1"/>
    <property type="match status" value="1"/>
</dbReference>
<organism evidence="6 7">
    <name type="scientific">Phyllosticta capitalensis</name>
    <dbReference type="NCBI Taxonomy" id="121624"/>
    <lineage>
        <taxon>Eukaryota</taxon>
        <taxon>Fungi</taxon>
        <taxon>Dikarya</taxon>
        <taxon>Ascomycota</taxon>
        <taxon>Pezizomycotina</taxon>
        <taxon>Dothideomycetes</taxon>
        <taxon>Dothideomycetes incertae sedis</taxon>
        <taxon>Botryosphaeriales</taxon>
        <taxon>Phyllostictaceae</taxon>
        <taxon>Phyllosticta</taxon>
    </lineage>
</organism>
<sequence>MAPSKEAVHSDYDTDTNNHQDLAIPVPGPRTTDELNLAVLRRQEPSITKIISIAPYVVLYQISVETSTWEKSGIEGTMFVAQLTNSEIGSTRFAVVILNRRSLENFIAELKSPEDVEITEDFVILNVPNKAGAEDAQFYGVWIFSEPAPSSTADARDNNARTIQDCARAAETSRLSMEQLNHDHSGSEAQEPPQSVPMGRQVSLRELFGQQREADADFSIHGHGAPPASSLPQPQARPAPAPAPAPMFLSSNLVHQLRM</sequence>
<keyword evidence="7" id="KW-1185">Reference proteome</keyword>
<dbReference type="CDD" id="cd13182">
    <property type="entry name" value="EVH1-like_Dcp1"/>
    <property type="match status" value="1"/>
</dbReference>
<dbReference type="EMBL" id="JBBWRZ010000001">
    <property type="protein sequence ID" value="KAK8246643.1"/>
    <property type="molecule type" value="Genomic_DNA"/>
</dbReference>
<keyword evidence="3" id="KW-0963">Cytoplasm</keyword>
<evidence type="ECO:0000256" key="2">
    <source>
        <dbReference type="ARBA" id="ARBA00008778"/>
    </source>
</evidence>
<name>A0ABR1Z2N2_9PEZI</name>
<dbReference type="SUPFAM" id="SSF50729">
    <property type="entry name" value="PH domain-like"/>
    <property type="match status" value="1"/>
</dbReference>
<dbReference type="Gene3D" id="2.30.29.30">
    <property type="entry name" value="Pleckstrin-homology domain (PH domain)/Phosphotyrosine-binding domain (PTB)"/>
    <property type="match status" value="1"/>
</dbReference>
<gene>
    <name evidence="6" type="ORF">HDK90DRAFT_500753</name>
</gene>
<evidence type="ECO:0000256" key="5">
    <source>
        <dbReference type="SAM" id="MobiDB-lite"/>
    </source>
</evidence>
<feature type="region of interest" description="Disordered" evidence="5">
    <location>
        <begin position="179"/>
        <end position="198"/>
    </location>
</feature>
<reference evidence="6 7" key="1">
    <citation type="submission" date="2024-04" db="EMBL/GenBank/DDBJ databases">
        <title>Phyllosticta paracitricarpa is synonymous to the EU quarantine fungus P. citricarpa based on phylogenomic analyses.</title>
        <authorList>
            <consortium name="Lawrence Berkeley National Laboratory"/>
            <person name="Van Ingen-Buijs V.A."/>
            <person name="Van Westerhoven A.C."/>
            <person name="Haridas S."/>
            <person name="Skiadas P."/>
            <person name="Martin F."/>
            <person name="Groenewald J.Z."/>
            <person name="Crous P.W."/>
            <person name="Seidl M.F."/>
        </authorList>
    </citation>
    <scope>NUCLEOTIDE SEQUENCE [LARGE SCALE GENOMIC DNA]</scope>
    <source>
        <strain evidence="6 7">CBS 123374</strain>
    </source>
</reference>
<dbReference type="InterPro" id="IPR011993">
    <property type="entry name" value="PH-like_dom_sf"/>
</dbReference>
<dbReference type="Proteomes" id="UP001492380">
    <property type="component" value="Unassembled WGS sequence"/>
</dbReference>
<dbReference type="PANTHER" id="PTHR16290:SF0">
    <property type="entry name" value="DECAPPING PROTEIN 1, ISOFORM A"/>
    <property type="match status" value="1"/>
</dbReference>
<proteinExistence type="inferred from homology"/>
<evidence type="ECO:0000313" key="6">
    <source>
        <dbReference type="EMBL" id="KAK8246643.1"/>
    </source>
</evidence>
<evidence type="ECO:0000256" key="3">
    <source>
        <dbReference type="ARBA" id="ARBA00022490"/>
    </source>
</evidence>
<comment type="subcellular location">
    <subcellularLocation>
        <location evidence="1">Cytoplasm</location>
    </subcellularLocation>
</comment>
<comment type="caution">
    <text evidence="6">The sequence shown here is derived from an EMBL/GenBank/DDBJ whole genome shotgun (WGS) entry which is preliminary data.</text>
</comment>
<feature type="region of interest" description="Disordered" evidence="5">
    <location>
        <begin position="218"/>
        <end position="247"/>
    </location>
</feature>
<protein>
    <submittedName>
        <fullName evidence="6">Decapping enzyme Dcp1</fullName>
    </submittedName>
</protein>
<evidence type="ECO:0000313" key="7">
    <source>
        <dbReference type="Proteomes" id="UP001492380"/>
    </source>
</evidence>
<keyword evidence="4" id="KW-0507">mRNA processing</keyword>
<feature type="compositionally biased region" description="Basic and acidic residues" evidence="5">
    <location>
        <begin position="1"/>
        <end position="18"/>
    </location>
</feature>
<comment type="similarity">
    <text evidence="2">Belongs to the DCP1 family.</text>
</comment>
<feature type="compositionally biased region" description="Pro residues" evidence="5">
    <location>
        <begin position="235"/>
        <end position="245"/>
    </location>
</feature>
<feature type="region of interest" description="Disordered" evidence="5">
    <location>
        <begin position="1"/>
        <end position="29"/>
    </location>
</feature>
<dbReference type="InterPro" id="IPR010334">
    <property type="entry name" value="Dcp1"/>
</dbReference>
<evidence type="ECO:0000256" key="1">
    <source>
        <dbReference type="ARBA" id="ARBA00004496"/>
    </source>
</evidence>
<dbReference type="PANTHER" id="PTHR16290">
    <property type="entry name" value="TRANSCRIPTION FACTOR SMIF DECAPPING ENZYME DCP1"/>
    <property type="match status" value="1"/>
</dbReference>